<evidence type="ECO:0000313" key="1">
    <source>
        <dbReference type="EMBL" id="TWU41615.1"/>
    </source>
</evidence>
<proteinExistence type="predicted"/>
<protein>
    <submittedName>
        <fullName evidence="1">Uncharacterized protein</fullName>
    </submittedName>
</protein>
<accession>A0A5C6DYU9</accession>
<evidence type="ECO:0000313" key="2">
    <source>
        <dbReference type="Proteomes" id="UP000315471"/>
    </source>
</evidence>
<name>A0A5C6DYU9_9BACT</name>
<sequence length="63" mass="7083">MVRLARSEVFDPQEVVIAHLYNRTCRRCFLMGNDQVSGKGGQLGTEHDSGGFAFSLTEVYDSW</sequence>
<dbReference type="OrthoDB" id="291634at2"/>
<dbReference type="RefSeq" id="WP_146600391.1">
    <property type="nucleotide sequence ID" value="NZ_SJPY01000004.1"/>
</dbReference>
<organism evidence="1 2">
    <name type="scientific">Novipirellula aureliae</name>
    <dbReference type="NCBI Taxonomy" id="2527966"/>
    <lineage>
        <taxon>Bacteria</taxon>
        <taxon>Pseudomonadati</taxon>
        <taxon>Planctomycetota</taxon>
        <taxon>Planctomycetia</taxon>
        <taxon>Pirellulales</taxon>
        <taxon>Pirellulaceae</taxon>
        <taxon>Novipirellula</taxon>
    </lineage>
</organism>
<keyword evidence="2" id="KW-1185">Reference proteome</keyword>
<dbReference type="EMBL" id="SJPY01000004">
    <property type="protein sequence ID" value="TWU41615.1"/>
    <property type="molecule type" value="Genomic_DNA"/>
</dbReference>
<dbReference type="AlphaFoldDB" id="A0A5C6DYU9"/>
<reference evidence="1 2" key="1">
    <citation type="submission" date="2019-02" db="EMBL/GenBank/DDBJ databases">
        <title>Deep-cultivation of Planctomycetes and their phenomic and genomic characterization uncovers novel biology.</title>
        <authorList>
            <person name="Wiegand S."/>
            <person name="Jogler M."/>
            <person name="Boedeker C."/>
            <person name="Pinto D."/>
            <person name="Vollmers J."/>
            <person name="Rivas-Marin E."/>
            <person name="Kohn T."/>
            <person name="Peeters S.H."/>
            <person name="Heuer A."/>
            <person name="Rast P."/>
            <person name="Oberbeckmann S."/>
            <person name="Bunk B."/>
            <person name="Jeske O."/>
            <person name="Meyerdierks A."/>
            <person name="Storesund J.E."/>
            <person name="Kallscheuer N."/>
            <person name="Luecker S."/>
            <person name="Lage O.M."/>
            <person name="Pohl T."/>
            <person name="Merkel B.J."/>
            <person name="Hornburger P."/>
            <person name="Mueller R.-W."/>
            <person name="Bruemmer F."/>
            <person name="Labrenz M."/>
            <person name="Spormann A.M."/>
            <person name="Op Den Camp H."/>
            <person name="Overmann J."/>
            <person name="Amann R."/>
            <person name="Jetten M.S.M."/>
            <person name="Mascher T."/>
            <person name="Medema M.H."/>
            <person name="Devos D.P."/>
            <person name="Kaster A.-K."/>
            <person name="Ovreas L."/>
            <person name="Rohde M."/>
            <person name="Galperin M.Y."/>
            <person name="Jogler C."/>
        </authorList>
    </citation>
    <scope>NUCLEOTIDE SEQUENCE [LARGE SCALE GENOMIC DNA]</scope>
    <source>
        <strain evidence="1 2">Q31b</strain>
    </source>
</reference>
<dbReference type="Proteomes" id="UP000315471">
    <property type="component" value="Unassembled WGS sequence"/>
</dbReference>
<comment type="caution">
    <text evidence="1">The sequence shown here is derived from an EMBL/GenBank/DDBJ whole genome shotgun (WGS) entry which is preliminary data.</text>
</comment>
<gene>
    <name evidence="1" type="ORF">Q31b_30660</name>
</gene>